<evidence type="ECO:0000313" key="2">
    <source>
        <dbReference type="Proteomes" id="UP000597656"/>
    </source>
</evidence>
<gene>
    <name evidence="1" type="ORF">GCM10011609_56070</name>
</gene>
<sequence length="74" mass="8228">MSLRVEARSSEAERVALCFDGVVQLVFRQESGFPIDLQIVDMGDAGWEGVTFKVTDPGNDVASFWCADFQIEKI</sequence>
<keyword evidence="2" id="KW-1185">Reference proteome</keyword>
<proteinExistence type="predicted"/>
<name>A0ABQ2IHP4_9PSEU</name>
<comment type="caution">
    <text evidence="1">The sequence shown here is derived from an EMBL/GenBank/DDBJ whole genome shotgun (WGS) entry which is preliminary data.</text>
</comment>
<protein>
    <submittedName>
        <fullName evidence="1">Uncharacterized protein</fullName>
    </submittedName>
</protein>
<accession>A0ABQ2IHP4</accession>
<reference evidence="2" key="1">
    <citation type="journal article" date="2019" name="Int. J. Syst. Evol. Microbiol.">
        <title>The Global Catalogue of Microorganisms (GCM) 10K type strain sequencing project: providing services to taxonomists for standard genome sequencing and annotation.</title>
        <authorList>
            <consortium name="The Broad Institute Genomics Platform"/>
            <consortium name="The Broad Institute Genome Sequencing Center for Infectious Disease"/>
            <person name="Wu L."/>
            <person name="Ma J."/>
        </authorList>
    </citation>
    <scope>NUCLEOTIDE SEQUENCE [LARGE SCALE GENOMIC DNA]</scope>
    <source>
        <strain evidence="2">CGMCC 4.7319</strain>
    </source>
</reference>
<evidence type="ECO:0000313" key="1">
    <source>
        <dbReference type="EMBL" id="GGN09115.1"/>
    </source>
</evidence>
<dbReference type="Proteomes" id="UP000597656">
    <property type="component" value="Unassembled WGS sequence"/>
</dbReference>
<dbReference type="EMBL" id="BMNC01000008">
    <property type="protein sequence ID" value="GGN09115.1"/>
    <property type="molecule type" value="Genomic_DNA"/>
</dbReference>
<organism evidence="1 2">
    <name type="scientific">Lentzea pudingi</name>
    <dbReference type="NCBI Taxonomy" id="1789439"/>
    <lineage>
        <taxon>Bacteria</taxon>
        <taxon>Bacillati</taxon>
        <taxon>Actinomycetota</taxon>
        <taxon>Actinomycetes</taxon>
        <taxon>Pseudonocardiales</taxon>
        <taxon>Pseudonocardiaceae</taxon>
        <taxon>Lentzea</taxon>
    </lineage>
</organism>